<dbReference type="SUPFAM" id="SSF50494">
    <property type="entry name" value="Trypsin-like serine proteases"/>
    <property type="match status" value="1"/>
</dbReference>
<evidence type="ECO:0000313" key="1">
    <source>
        <dbReference type="Proteomes" id="UP000887575"/>
    </source>
</evidence>
<dbReference type="Proteomes" id="UP000887575">
    <property type="component" value="Unassembled WGS sequence"/>
</dbReference>
<name>A0AAF3F7L5_9BILA</name>
<sequence length="184" mass="20906">MDQAEAKRYEEFKKLIAMDKAEIKRYEELLVTKPISEIEVVVKAVPTETDFLIFESTDREFPYHPHGFDSMYCGQKYLQLGVDVMRQPFWKEGIVSKKRAGHFLGTSHGESGDSGSGIFDMTGRFIGISVAKRDFDFMNPKVVNGSKIDYRGVADHHPWTKIIAGEIITNYRLGAPSPKKIRTV</sequence>
<dbReference type="WBParaSite" id="MBELARI_LOCUS21624">
    <property type="protein sequence ID" value="MBELARI_LOCUS21624"/>
    <property type="gene ID" value="MBELARI_LOCUS21624"/>
</dbReference>
<protein>
    <recommendedName>
        <fullName evidence="3">Serine protease</fullName>
    </recommendedName>
</protein>
<keyword evidence="1" id="KW-1185">Reference proteome</keyword>
<evidence type="ECO:0000313" key="2">
    <source>
        <dbReference type="WBParaSite" id="MBELARI_LOCUS21624"/>
    </source>
</evidence>
<accession>A0AAF3F7L5</accession>
<evidence type="ECO:0008006" key="3">
    <source>
        <dbReference type="Google" id="ProtNLM"/>
    </source>
</evidence>
<proteinExistence type="predicted"/>
<dbReference type="InterPro" id="IPR009003">
    <property type="entry name" value="Peptidase_S1_PA"/>
</dbReference>
<reference evidence="2" key="1">
    <citation type="submission" date="2024-02" db="UniProtKB">
        <authorList>
            <consortium name="WormBaseParasite"/>
        </authorList>
    </citation>
    <scope>IDENTIFICATION</scope>
</reference>
<dbReference type="AlphaFoldDB" id="A0AAF3F7L5"/>
<organism evidence="1 2">
    <name type="scientific">Mesorhabditis belari</name>
    <dbReference type="NCBI Taxonomy" id="2138241"/>
    <lineage>
        <taxon>Eukaryota</taxon>
        <taxon>Metazoa</taxon>
        <taxon>Ecdysozoa</taxon>
        <taxon>Nematoda</taxon>
        <taxon>Chromadorea</taxon>
        <taxon>Rhabditida</taxon>
        <taxon>Rhabditina</taxon>
        <taxon>Rhabditomorpha</taxon>
        <taxon>Rhabditoidea</taxon>
        <taxon>Rhabditidae</taxon>
        <taxon>Mesorhabditinae</taxon>
        <taxon>Mesorhabditis</taxon>
    </lineage>
</organism>